<dbReference type="EMBL" id="JANHOG010000184">
    <property type="protein sequence ID" value="KAJ3557102.1"/>
    <property type="molecule type" value="Genomic_DNA"/>
</dbReference>
<sequence>MPISMQSRSASQQTYLIRSLISRHSSVSCTSDPALFTSPIWHQPPGEILAVVLNWLVLGCQAQRSLYSAKSLSLVCREWHRRFNPHVCRFFTPPSGIEGTDLLLRLRSSSGAYRYASDVTLIGVRNCGPKVIKALSTALSNASRLDLNNISWGGATCSHPLWGKLFASSWAGFKNVTRLEICGCMFSSSSDLLQMLAVLPALSYVFLCDIFWSPGQTFSVVPRRKWNKLEFVDAWRADAASLCYFWMLPHPRVVPGEASYPGFSYLEAQILRRMVGHLWPQMHTPMRITRSLYPDTWILHMHESMDITISLDANTGRGYIQWLVLRFRDRLSEIFQTTTTVSTIAMSISQLPHLRLVVMERAHGGDYAIPAEMRDLEDRIHTWSWDDALEYANSAKHKGISDDSRLPISPCWLDLLDEYFEDDSGRRLRGLGWKLQSELPE</sequence>
<evidence type="ECO:0000313" key="2">
    <source>
        <dbReference type="Proteomes" id="UP001148662"/>
    </source>
</evidence>
<protein>
    <submittedName>
        <fullName evidence="1">Uncharacterized protein</fullName>
    </submittedName>
</protein>
<proteinExistence type="predicted"/>
<comment type="caution">
    <text evidence="1">The sequence shown here is derived from an EMBL/GenBank/DDBJ whole genome shotgun (WGS) entry which is preliminary data.</text>
</comment>
<keyword evidence="2" id="KW-1185">Reference proteome</keyword>
<organism evidence="1 2">
    <name type="scientific">Phlebia brevispora</name>
    <dbReference type="NCBI Taxonomy" id="194682"/>
    <lineage>
        <taxon>Eukaryota</taxon>
        <taxon>Fungi</taxon>
        <taxon>Dikarya</taxon>
        <taxon>Basidiomycota</taxon>
        <taxon>Agaricomycotina</taxon>
        <taxon>Agaricomycetes</taxon>
        <taxon>Polyporales</taxon>
        <taxon>Meruliaceae</taxon>
        <taxon>Phlebia</taxon>
    </lineage>
</organism>
<gene>
    <name evidence="1" type="ORF">NM688_g1650</name>
</gene>
<name>A0ACC1TBI3_9APHY</name>
<reference evidence="1" key="1">
    <citation type="submission" date="2022-07" db="EMBL/GenBank/DDBJ databases">
        <title>Genome Sequence of Phlebia brevispora.</title>
        <authorList>
            <person name="Buettner E."/>
        </authorList>
    </citation>
    <scope>NUCLEOTIDE SEQUENCE</scope>
    <source>
        <strain evidence="1">MPL23</strain>
    </source>
</reference>
<evidence type="ECO:0000313" key="1">
    <source>
        <dbReference type="EMBL" id="KAJ3557102.1"/>
    </source>
</evidence>
<dbReference type="Proteomes" id="UP001148662">
    <property type="component" value="Unassembled WGS sequence"/>
</dbReference>
<accession>A0ACC1TBI3</accession>